<evidence type="ECO:0000313" key="2">
    <source>
        <dbReference type="Proteomes" id="UP000646478"/>
    </source>
</evidence>
<accession>A0A916SFE5</accession>
<dbReference type="EMBL" id="BMHH01000008">
    <property type="protein sequence ID" value="GGA94751.1"/>
    <property type="molecule type" value="Genomic_DNA"/>
</dbReference>
<dbReference type="AlphaFoldDB" id="A0A916SFE5"/>
<dbReference type="Proteomes" id="UP000646478">
    <property type="component" value="Unassembled WGS sequence"/>
</dbReference>
<name>A0A916SFE5_9HYPH</name>
<reference evidence="1" key="2">
    <citation type="submission" date="2020-09" db="EMBL/GenBank/DDBJ databases">
        <authorList>
            <person name="Sun Q."/>
            <person name="Zhou Y."/>
        </authorList>
    </citation>
    <scope>NUCLEOTIDE SEQUENCE</scope>
    <source>
        <strain evidence="1">CGMCC 1.15082</strain>
    </source>
</reference>
<comment type="caution">
    <text evidence="1">The sequence shown here is derived from an EMBL/GenBank/DDBJ whole genome shotgun (WGS) entry which is preliminary data.</text>
</comment>
<sequence length="82" mass="8795">MVGSQTCGSVAPNPLVDQFITLVALEAPYQLGSMSLSPDKPPEHWLTVASNTPLRRTVCLSVTADSAIARSCRQYMSWIATG</sequence>
<protein>
    <submittedName>
        <fullName evidence="1">Uncharacterized protein</fullName>
    </submittedName>
</protein>
<proteinExistence type="predicted"/>
<evidence type="ECO:0000313" key="1">
    <source>
        <dbReference type="EMBL" id="GGA94751.1"/>
    </source>
</evidence>
<reference evidence="1" key="1">
    <citation type="journal article" date="2014" name="Int. J. Syst. Evol. Microbiol.">
        <title>Complete genome sequence of Corynebacterium casei LMG S-19264T (=DSM 44701T), isolated from a smear-ripened cheese.</title>
        <authorList>
            <consortium name="US DOE Joint Genome Institute (JGI-PGF)"/>
            <person name="Walter F."/>
            <person name="Albersmeier A."/>
            <person name="Kalinowski J."/>
            <person name="Ruckert C."/>
        </authorList>
    </citation>
    <scope>NUCLEOTIDE SEQUENCE</scope>
    <source>
        <strain evidence="1">CGMCC 1.15082</strain>
    </source>
</reference>
<keyword evidence="2" id="KW-1185">Reference proteome</keyword>
<organism evidence="1 2">
    <name type="scientific">Brucella endophytica</name>
    <dbReference type="NCBI Taxonomy" id="1963359"/>
    <lineage>
        <taxon>Bacteria</taxon>
        <taxon>Pseudomonadati</taxon>
        <taxon>Pseudomonadota</taxon>
        <taxon>Alphaproteobacteria</taxon>
        <taxon>Hyphomicrobiales</taxon>
        <taxon>Brucellaceae</taxon>
        <taxon>Brucella/Ochrobactrum group</taxon>
        <taxon>Brucella</taxon>
    </lineage>
</organism>
<gene>
    <name evidence="1" type="ORF">GCM10011491_23810</name>
</gene>